<evidence type="ECO:0000256" key="1">
    <source>
        <dbReference type="ARBA" id="ARBA00004173"/>
    </source>
</evidence>
<gene>
    <name evidence="6" type="ORF">CPEL01642_LOCUS24569</name>
</gene>
<keyword evidence="4" id="KW-0143">Chaperone</keyword>
<keyword evidence="3" id="KW-0496">Mitochondrion</keyword>
<dbReference type="GO" id="GO:0005739">
    <property type="term" value="C:mitochondrion"/>
    <property type="evidence" value="ECO:0007669"/>
    <property type="project" value="UniProtKB-SubCell"/>
</dbReference>
<dbReference type="PANTHER" id="PTHR13194:SF18">
    <property type="entry name" value="COMPLEX I INTERMEDIATE-ASSOCIATED PROTEIN 30, MITOCHONDRIAL"/>
    <property type="match status" value="1"/>
</dbReference>
<dbReference type="InterPro" id="IPR013857">
    <property type="entry name" value="NADH-UbQ_OxRdtase-assoc_prot30"/>
</dbReference>
<organism evidence="6">
    <name type="scientific">Coccolithus braarudii</name>
    <dbReference type="NCBI Taxonomy" id="221442"/>
    <lineage>
        <taxon>Eukaryota</taxon>
        <taxon>Haptista</taxon>
        <taxon>Haptophyta</taxon>
        <taxon>Prymnesiophyceae</taxon>
        <taxon>Coccolithales</taxon>
        <taxon>Coccolithaceae</taxon>
        <taxon>Coccolithus</taxon>
    </lineage>
</organism>
<dbReference type="PANTHER" id="PTHR13194">
    <property type="entry name" value="COMPLEX I INTERMEDIATE-ASSOCIATED PROTEIN 30"/>
    <property type="match status" value="1"/>
</dbReference>
<dbReference type="GO" id="GO:0051082">
    <property type="term" value="F:unfolded protein binding"/>
    <property type="evidence" value="ECO:0007669"/>
    <property type="project" value="TreeGrafter"/>
</dbReference>
<dbReference type="GO" id="GO:0032981">
    <property type="term" value="P:mitochondrial respiratory chain complex I assembly"/>
    <property type="evidence" value="ECO:0007669"/>
    <property type="project" value="TreeGrafter"/>
</dbReference>
<sequence>MWGRVRRDVVRASLNVWSDPFALTSEATLISFRGGHSALKRWQLHSDAEHGGQSHCALTAPTDTSAMFSGHTSLEMDAGRAATSPMHKKPASKTGWCAMQTRVPEDEWDLKDFHGIRLTLRTDARHYVLNLRTAGLLDGMDQDVFQAHIPPCPLKGEWAQLRIPFAAFSVTWRGYMQGAQRSMNLEAISSVGVLIADRKHGDFNLEVDEISAFRFGDEEVQDPLVARLLRQNEELGYCGDGAL</sequence>
<dbReference type="InterPro" id="IPR008979">
    <property type="entry name" value="Galactose-bd-like_sf"/>
</dbReference>
<dbReference type="SUPFAM" id="SSF49785">
    <property type="entry name" value="Galactose-binding domain-like"/>
    <property type="match status" value="1"/>
</dbReference>
<dbReference type="AlphaFoldDB" id="A0A7S0LVG7"/>
<evidence type="ECO:0000259" key="5">
    <source>
        <dbReference type="Pfam" id="PF08547"/>
    </source>
</evidence>
<protein>
    <recommendedName>
        <fullName evidence="5">NADH:ubiquinone oxidoreductase intermediate-associated protein 30 domain-containing protein</fullName>
    </recommendedName>
</protein>
<evidence type="ECO:0000256" key="3">
    <source>
        <dbReference type="ARBA" id="ARBA00023128"/>
    </source>
</evidence>
<dbReference type="GO" id="GO:0006120">
    <property type="term" value="P:mitochondrial electron transport, NADH to ubiquinone"/>
    <property type="evidence" value="ECO:0007669"/>
    <property type="project" value="TreeGrafter"/>
</dbReference>
<feature type="domain" description="NADH:ubiquinone oxidoreductase intermediate-associated protein 30" evidence="5">
    <location>
        <begin position="36"/>
        <end position="207"/>
    </location>
</feature>
<dbReference type="Pfam" id="PF08547">
    <property type="entry name" value="CIA30"/>
    <property type="match status" value="1"/>
</dbReference>
<proteinExistence type="inferred from homology"/>
<name>A0A7S0LVG7_9EUKA</name>
<comment type="subcellular location">
    <subcellularLocation>
        <location evidence="1">Mitochondrion</location>
    </subcellularLocation>
</comment>
<evidence type="ECO:0000313" key="6">
    <source>
        <dbReference type="EMBL" id="CAD8621186.1"/>
    </source>
</evidence>
<evidence type="ECO:0000256" key="4">
    <source>
        <dbReference type="ARBA" id="ARBA00023186"/>
    </source>
</evidence>
<reference evidence="6" key="1">
    <citation type="submission" date="2021-01" db="EMBL/GenBank/DDBJ databases">
        <authorList>
            <person name="Corre E."/>
            <person name="Pelletier E."/>
            <person name="Niang G."/>
            <person name="Scheremetjew M."/>
            <person name="Finn R."/>
            <person name="Kale V."/>
            <person name="Holt S."/>
            <person name="Cochrane G."/>
            <person name="Meng A."/>
            <person name="Brown T."/>
            <person name="Cohen L."/>
        </authorList>
    </citation>
    <scope>NUCLEOTIDE SEQUENCE</scope>
    <source>
        <strain evidence="6">PLY182g</strain>
    </source>
</reference>
<dbReference type="InterPro" id="IPR039131">
    <property type="entry name" value="NDUFAF1"/>
</dbReference>
<evidence type="ECO:0000256" key="2">
    <source>
        <dbReference type="ARBA" id="ARBA00007884"/>
    </source>
</evidence>
<comment type="similarity">
    <text evidence="2">Belongs to the CIA30 family.</text>
</comment>
<dbReference type="EMBL" id="HBEY01051127">
    <property type="protein sequence ID" value="CAD8621186.1"/>
    <property type="molecule type" value="Transcribed_RNA"/>
</dbReference>
<accession>A0A7S0LVG7</accession>